<dbReference type="Gene3D" id="2.60.40.2200">
    <property type="match status" value="1"/>
</dbReference>
<dbReference type="Pfam" id="PF18067">
    <property type="entry name" value="Lipase_C"/>
    <property type="match status" value="1"/>
</dbReference>
<name>A0A1F2WUN7_9ACTN</name>
<evidence type="ECO:0000259" key="2">
    <source>
        <dbReference type="Pfam" id="PF21768"/>
    </source>
</evidence>
<gene>
    <name evidence="3" type="ORF">A2Y75_01935</name>
</gene>
<evidence type="ECO:0000259" key="1">
    <source>
        <dbReference type="Pfam" id="PF18067"/>
    </source>
</evidence>
<dbReference type="EMBL" id="MELK01000001">
    <property type="protein sequence ID" value="OFW60619.1"/>
    <property type="molecule type" value="Genomic_DNA"/>
</dbReference>
<dbReference type="InterPro" id="IPR049036">
    <property type="entry name" value="AF_1763-like_C"/>
</dbReference>
<dbReference type="Gene3D" id="3.40.50.1820">
    <property type="entry name" value="alpha/beta hydrolase"/>
    <property type="match status" value="1"/>
</dbReference>
<accession>A0A1F2WUN7</accession>
<organism evidence="3 4">
    <name type="scientific">Candidatus Solincola sediminis</name>
    <dbReference type="NCBI Taxonomy" id="1797199"/>
    <lineage>
        <taxon>Bacteria</taxon>
        <taxon>Bacillati</taxon>
        <taxon>Actinomycetota</taxon>
        <taxon>Candidatus Geothermincolia</taxon>
        <taxon>Candidatus Geothermincolales</taxon>
        <taxon>Candidatus Geothermincolaceae</taxon>
        <taxon>Candidatus Solincola</taxon>
    </lineage>
</organism>
<dbReference type="Proteomes" id="UP000177876">
    <property type="component" value="Unassembled WGS sequence"/>
</dbReference>
<feature type="domain" description="AF-1763-like C-terminal" evidence="2">
    <location>
        <begin position="237"/>
        <end position="353"/>
    </location>
</feature>
<dbReference type="InterPro" id="IPR029058">
    <property type="entry name" value="AB_hydrolase_fold"/>
</dbReference>
<dbReference type="STRING" id="1797197.A2Y75_01935"/>
<evidence type="ECO:0000313" key="3">
    <source>
        <dbReference type="EMBL" id="OFW60619.1"/>
    </source>
</evidence>
<dbReference type="Pfam" id="PF21768">
    <property type="entry name" value="AF_1763-like_C"/>
    <property type="match status" value="1"/>
</dbReference>
<proteinExistence type="predicted"/>
<feature type="domain" description="AFL C-terminal" evidence="1">
    <location>
        <begin position="123"/>
        <end position="213"/>
    </location>
</feature>
<comment type="caution">
    <text evidence="3">The sequence shown here is derived from an EMBL/GenBank/DDBJ whole genome shotgun (WGS) entry which is preliminary data.</text>
</comment>
<dbReference type="Gene3D" id="2.60.40.2190">
    <property type="match status" value="1"/>
</dbReference>
<protein>
    <submittedName>
        <fullName evidence="3">Uncharacterized protein</fullName>
    </submittedName>
</protein>
<dbReference type="AlphaFoldDB" id="A0A1F2WUN7"/>
<reference evidence="3 4" key="1">
    <citation type="journal article" date="2016" name="Nat. Commun.">
        <title>Thousands of microbial genomes shed light on interconnected biogeochemical processes in an aquifer system.</title>
        <authorList>
            <person name="Anantharaman K."/>
            <person name="Brown C.T."/>
            <person name="Hug L.A."/>
            <person name="Sharon I."/>
            <person name="Castelle C.J."/>
            <person name="Probst A.J."/>
            <person name="Thomas B.C."/>
            <person name="Singh A."/>
            <person name="Wilkins M.J."/>
            <person name="Karaoz U."/>
            <person name="Brodie E.L."/>
            <person name="Williams K.H."/>
            <person name="Hubbard S.S."/>
            <person name="Banfield J.F."/>
        </authorList>
    </citation>
    <scope>NUCLEOTIDE SEQUENCE [LARGE SCALE GENOMIC DNA]</scope>
</reference>
<evidence type="ECO:0000313" key="4">
    <source>
        <dbReference type="Proteomes" id="UP000177876"/>
    </source>
</evidence>
<dbReference type="InterPro" id="IPR040664">
    <property type="entry name" value="AFL_C"/>
</dbReference>
<sequence length="373" mass="40858">LAKTGAKQVDIMAKTWPGAYPSPAYPGITMEYMASSPERAAKIAHACYNDSALSGYTAIVPTLAIWGELGLTPGGNMIGAENVTLPSQTHVQTDTSTETFELAYEFFTGTKPKTTDITPESNGKIRLAGKAVLYQSNEGVQDASLEIWKVEGSSGKRSTKKPEAIYQLSGDGSWGPFNARAGVNYEFAVVRADGIYHFYYEPFIRSDYLIRLTTLPVGGGIIGFFIDKSDRHSGLAILRNKEFLGDQGANNDILKINGINVATAALCPLSKNVIGLFAFDRWSDGVSDLSAPLFPFNFVPFLTAADFYLRASDPPKGVISLELTPRGGDGEIQVINIPNWPSSKHFISVQLNDYLQKDAGRNHRRNHWPPWRR</sequence>
<feature type="non-terminal residue" evidence="3">
    <location>
        <position position="1"/>
    </location>
</feature>